<dbReference type="Pfam" id="PF13354">
    <property type="entry name" value="Beta-lactamase2"/>
    <property type="match status" value="1"/>
</dbReference>
<name>A0A6J4NY31_9ACTN</name>
<evidence type="ECO:0000259" key="1">
    <source>
        <dbReference type="Pfam" id="PF13354"/>
    </source>
</evidence>
<dbReference type="Gene3D" id="3.40.710.10">
    <property type="entry name" value="DD-peptidase/beta-lactamase superfamily"/>
    <property type="match status" value="1"/>
</dbReference>
<dbReference type="GO" id="GO:0030655">
    <property type="term" value="P:beta-lactam antibiotic catabolic process"/>
    <property type="evidence" value="ECO:0007669"/>
    <property type="project" value="InterPro"/>
</dbReference>
<dbReference type="PANTHER" id="PTHR35333">
    <property type="entry name" value="BETA-LACTAMASE"/>
    <property type="match status" value="1"/>
</dbReference>
<dbReference type="EMBL" id="CADCUV010000044">
    <property type="protein sequence ID" value="CAA9397182.1"/>
    <property type="molecule type" value="Genomic_DNA"/>
</dbReference>
<feature type="domain" description="Beta-lactamase class A catalytic" evidence="1">
    <location>
        <begin position="45"/>
        <end position="246"/>
    </location>
</feature>
<dbReference type="InterPro" id="IPR045155">
    <property type="entry name" value="Beta-lactam_cat"/>
</dbReference>
<dbReference type="InterPro" id="IPR000871">
    <property type="entry name" value="Beta-lactam_class-A"/>
</dbReference>
<proteinExistence type="predicted"/>
<evidence type="ECO:0000313" key="2">
    <source>
        <dbReference type="EMBL" id="CAA9397182.1"/>
    </source>
</evidence>
<dbReference type="PANTHER" id="PTHR35333:SF4">
    <property type="entry name" value="SLR0121 PROTEIN"/>
    <property type="match status" value="1"/>
</dbReference>
<accession>A0A6J4NY31</accession>
<organism evidence="2">
    <name type="scientific">uncultured Rubrobacteraceae bacterium</name>
    <dbReference type="NCBI Taxonomy" id="349277"/>
    <lineage>
        <taxon>Bacteria</taxon>
        <taxon>Bacillati</taxon>
        <taxon>Actinomycetota</taxon>
        <taxon>Rubrobacteria</taxon>
        <taxon>Rubrobacterales</taxon>
        <taxon>Rubrobacteraceae</taxon>
        <taxon>environmental samples</taxon>
    </lineage>
</organism>
<reference evidence="2" key="1">
    <citation type="submission" date="2020-02" db="EMBL/GenBank/DDBJ databases">
        <authorList>
            <person name="Meier V. D."/>
        </authorList>
    </citation>
    <scope>NUCLEOTIDE SEQUENCE</scope>
    <source>
        <strain evidence="2">AVDCRST_MAG22</strain>
    </source>
</reference>
<dbReference type="GO" id="GO:0046677">
    <property type="term" value="P:response to antibiotic"/>
    <property type="evidence" value="ECO:0007669"/>
    <property type="project" value="InterPro"/>
</dbReference>
<dbReference type="GO" id="GO:0008800">
    <property type="term" value="F:beta-lactamase activity"/>
    <property type="evidence" value="ECO:0007669"/>
    <property type="project" value="InterPro"/>
</dbReference>
<gene>
    <name evidence="2" type="ORF">AVDCRST_MAG22-959</name>
</gene>
<sequence length="275" mass="28595">MSRRADVGRPGEYAVRSALEALGDLRGGRVGVSAAGLEGPLAGVVLGFGEDEAFPSASLIKVLVLVELLRQADSGSLSLAEEVLVGPEDLVEDSEMLEARRLPAPVSCRDLAGGMIAVSDNAATNLLVRRAGAGSVNALAGRLGLRRTALRREMMDFGARARGEENTTSASDMAALMREIWAGSTLTDGSRELALRFLSDQRLASKIRVPLPPGARYAHKTGELEGVENDAGIALLPGRSFALAVLIEGDVGRAAAPVSEALRALCGFYAGTDGG</sequence>
<dbReference type="SUPFAM" id="SSF56601">
    <property type="entry name" value="beta-lactamase/transpeptidase-like"/>
    <property type="match status" value="1"/>
</dbReference>
<dbReference type="AlphaFoldDB" id="A0A6J4NY31"/>
<protein>
    <recommendedName>
        <fullName evidence="1">Beta-lactamase class A catalytic domain-containing protein</fullName>
    </recommendedName>
</protein>
<dbReference type="InterPro" id="IPR012338">
    <property type="entry name" value="Beta-lactam/transpept-like"/>
</dbReference>